<dbReference type="OrthoDB" id="428574at2"/>
<feature type="coiled-coil region" evidence="1">
    <location>
        <begin position="14"/>
        <end position="56"/>
    </location>
</feature>
<evidence type="ECO:0000313" key="4">
    <source>
        <dbReference type="Proteomes" id="UP000287247"/>
    </source>
</evidence>
<keyword evidence="2" id="KW-1133">Transmembrane helix</keyword>
<dbReference type="EMBL" id="BDQK01000005">
    <property type="protein sequence ID" value="GBF79866.1"/>
    <property type="molecule type" value="Genomic_DNA"/>
</dbReference>
<organism evidence="3 4">
    <name type="scientific">Aphanothece sacrum FPU1</name>
    <dbReference type="NCBI Taxonomy" id="1920663"/>
    <lineage>
        <taxon>Bacteria</taxon>
        <taxon>Bacillati</taxon>
        <taxon>Cyanobacteriota</taxon>
        <taxon>Cyanophyceae</taxon>
        <taxon>Oscillatoriophycideae</taxon>
        <taxon>Chroococcales</taxon>
        <taxon>Aphanothecaceae</taxon>
        <taxon>Aphanothece</taxon>
    </lineage>
</organism>
<dbReference type="Proteomes" id="UP000287247">
    <property type="component" value="Unassembled WGS sequence"/>
</dbReference>
<comment type="caution">
    <text evidence="3">The sequence shown here is derived from an EMBL/GenBank/DDBJ whole genome shotgun (WGS) entry which is preliminary data.</text>
</comment>
<keyword evidence="1" id="KW-0175">Coiled coil</keyword>
<evidence type="ECO:0000256" key="1">
    <source>
        <dbReference type="SAM" id="Coils"/>
    </source>
</evidence>
<keyword evidence="2" id="KW-0812">Transmembrane</keyword>
<keyword evidence="2" id="KW-0472">Membrane</keyword>
<proteinExistence type="predicted"/>
<dbReference type="AlphaFoldDB" id="A0A401IF75"/>
<name>A0A401IF75_APHSA</name>
<feature type="transmembrane region" description="Helical" evidence="2">
    <location>
        <begin position="71"/>
        <end position="92"/>
    </location>
</feature>
<protein>
    <submittedName>
        <fullName evidence="3">Uncharacterized protein</fullName>
    </submittedName>
</protein>
<dbReference type="RefSeq" id="WP_124972159.1">
    <property type="nucleotide sequence ID" value="NZ_BDQK01000005.1"/>
</dbReference>
<gene>
    <name evidence="3" type="ORF">AsFPU1_1266</name>
</gene>
<reference evidence="4" key="1">
    <citation type="submission" date="2017-05" db="EMBL/GenBank/DDBJ databases">
        <title>Physiological properties and genetic analysis related to exopolysaccharide production of fresh-water unicellular cyanobacterium Aphanothece sacrum, Suizenji Nori, that has been cultured as a food source in Japan.</title>
        <authorList>
            <person name="Kanesaki Y."/>
            <person name="Yoshikawa S."/>
            <person name="Ohki K."/>
        </authorList>
    </citation>
    <scope>NUCLEOTIDE SEQUENCE [LARGE SCALE GENOMIC DNA]</scope>
    <source>
        <strain evidence="4">FPU1</strain>
    </source>
</reference>
<evidence type="ECO:0000313" key="3">
    <source>
        <dbReference type="EMBL" id="GBF79866.1"/>
    </source>
</evidence>
<accession>A0A401IF75</accession>
<evidence type="ECO:0000256" key="2">
    <source>
        <dbReference type="SAM" id="Phobius"/>
    </source>
</evidence>
<keyword evidence="4" id="KW-1185">Reference proteome</keyword>
<sequence>MTEQEQLTRILTLVELTNSRLDKLDRDIQDTNQRFEREIQATNQRIEDEVKRWDERFFQLVKEQGQTARTIIIAAASVVVLSPVLGSVVELISKILSQSK</sequence>